<keyword evidence="9" id="KW-1185">Reference proteome</keyword>
<dbReference type="RefSeq" id="WP_345251831.1">
    <property type="nucleotide sequence ID" value="NZ_BAABFO010000028.1"/>
</dbReference>
<dbReference type="InterPro" id="IPR003593">
    <property type="entry name" value="AAA+_ATPase"/>
</dbReference>
<dbReference type="PROSITE" id="PS00211">
    <property type="entry name" value="ABC_TRANSPORTER_1"/>
    <property type="match status" value="1"/>
</dbReference>
<feature type="domain" description="ABC transporter" evidence="7">
    <location>
        <begin position="2"/>
        <end position="244"/>
    </location>
</feature>
<dbReference type="Proteomes" id="UP001501671">
    <property type="component" value="Unassembled WGS sequence"/>
</dbReference>
<keyword evidence="5" id="KW-1278">Translocase</keyword>
<keyword evidence="3" id="KW-0547">Nucleotide-binding</keyword>
<dbReference type="InterPro" id="IPR017871">
    <property type="entry name" value="ABC_transporter-like_CS"/>
</dbReference>
<dbReference type="Gene3D" id="3.40.50.300">
    <property type="entry name" value="P-loop containing nucleotide triphosphate hydrolases"/>
    <property type="match status" value="1"/>
</dbReference>
<dbReference type="InterPro" id="IPR027417">
    <property type="entry name" value="P-loop_NTPase"/>
</dbReference>
<evidence type="ECO:0000256" key="5">
    <source>
        <dbReference type="ARBA" id="ARBA00022967"/>
    </source>
</evidence>
<dbReference type="CDD" id="cd03256">
    <property type="entry name" value="ABC_PhnC_transporter"/>
    <property type="match status" value="1"/>
</dbReference>
<dbReference type="PANTHER" id="PTHR43166:SF6">
    <property type="entry name" value="PHOSPHONATES IMPORT ATP-BINDING PROTEIN PHNC"/>
    <property type="match status" value="1"/>
</dbReference>
<keyword evidence="4 8" id="KW-0067">ATP-binding</keyword>
<dbReference type="Pfam" id="PF00005">
    <property type="entry name" value="ABC_tran"/>
    <property type="match status" value="1"/>
</dbReference>
<evidence type="ECO:0000256" key="3">
    <source>
        <dbReference type="ARBA" id="ARBA00022741"/>
    </source>
</evidence>
<reference evidence="9" key="1">
    <citation type="journal article" date="2019" name="Int. J. Syst. Evol. Microbiol.">
        <title>The Global Catalogue of Microorganisms (GCM) 10K type strain sequencing project: providing services to taxonomists for standard genome sequencing and annotation.</title>
        <authorList>
            <consortium name="The Broad Institute Genomics Platform"/>
            <consortium name="The Broad Institute Genome Sequencing Center for Infectious Disease"/>
            <person name="Wu L."/>
            <person name="Ma J."/>
        </authorList>
    </citation>
    <scope>NUCLEOTIDE SEQUENCE [LARGE SCALE GENOMIC DNA]</scope>
    <source>
        <strain evidence="9">JCM 17666</strain>
    </source>
</reference>
<comment type="caution">
    <text evidence="8">The sequence shown here is derived from an EMBL/GenBank/DDBJ whole genome shotgun (WGS) entry which is preliminary data.</text>
</comment>
<dbReference type="PROSITE" id="PS50893">
    <property type="entry name" value="ABC_TRANSPORTER_2"/>
    <property type="match status" value="1"/>
</dbReference>
<evidence type="ECO:0000256" key="1">
    <source>
        <dbReference type="ARBA" id="ARBA00022448"/>
    </source>
</evidence>
<dbReference type="InterPro" id="IPR003439">
    <property type="entry name" value="ABC_transporter-like_ATP-bd"/>
</dbReference>
<dbReference type="PANTHER" id="PTHR43166">
    <property type="entry name" value="AMINO ACID IMPORT ATP-BINDING PROTEIN"/>
    <property type="match status" value="1"/>
</dbReference>
<dbReference type="InterPro" id="IPR012693">
    <property type="entry name" value="ABC_transpr_PhnC"/>
</dbReference>
<evidence type="ECO:0000256" key="2">
    <source>
        <dbReference type="ARBA" id="ARBA00022475"/>
    </source>
</evidence>
<keyword evidence="1" id="KW-0813">Transport</keyword>
<evidence type="ECO:0000313" key="8">
    <source>
        <dbReference type="EMBL" id="GAA4341171.1"/>
    </source>
</evidence>
<dbReference type="GO" id="GO:0005524">
    <property type="term" value="F:ATP binding"/>
    <property type="evidence" value="ECO:0007669"/>
    <property type="project" value="UniProtKB-KW"/>
</dbReference>
<evidence type="ECO:0000256" key="6">
    <source>
        <dbReference type="ARBA" id="ARBA00023136"/>
    </source>
</evidence>
<organism evidence="8 9">
    <name type="scientific">Pigmentiphaga soli</name>
    <dbReference type="NCBI Taxonomy" id="1007095"/>
    <lineage>
        <taxon>Bacteria</taxon>
        <taxon>Pseudomonadati</taxon>
        <taxon>Pseudomonadota</taxon>
        <taxon>Betaproteobacteria</taxon>
        <taxon>Burkholderiales</taxon>
        <taxon>Alcaligenaceae</taxon>
        <taxon>Pigmentiphaga</taxon>
    </lineage>
</organism>
<evidence type="ECO:0000313" key="9">
    <source>
        <dbReference type="Proteomes" id="UP001501671"/>
    </source>
</evidence>
<accession>A0ABP8HMB5</accession>
<evidence type="ECO:0000259" key="7">
    <source>
        <dbReference type="PROSITE" id="PS50893"/>
    </source>
</evidence>
<proteinExistence type="predicted"/>
<sequence>MLMFEGVGKRYPDGTEALADVTLRIPKGQFCVLLGPSGAGKSTLLRMANGLVVPTQGNVAVAGTPVGPASLPRLRPRIGMIHQQFDLVPQSTVATNVLAGALPYISAWRALAGLFPETYRAKACELLAAVGLDESHLARRASQLSGGQMQRVGIARAFMLDPLLVLADEPVASLDPKVSRDILDLLRRQSRLRGATLLCSLHQLDLAREYADRIVALRHGRVAFDGAPADLTAQSCEAIFGTPDASGVAPRTDAGLQPAAA</sequence>
<dbReference type="EMBL" id="BAABFO010000028">
    <property type="protein sequence ID" value="GAA4341171.1"/>
    <property type="molecule type" value="Genomic_DNA"/>
</dbReference>
<dbReference type="SUPFAM" id="SSF52540">
    <property type="entry name" value="P-loop containing nucleoside triphosphate hydrolases"/>
    <property type="match status" value="1"/>
</dbReference>
<name>A0ABP8HMB5_9BURK</name>
<protein>
    <submittedName>
        <fullName evidence="8">Phosphonate ABC transporter ATP-binding protein</fullName>
    </submittedName>
</protein>
<keyword evidence="6" id="KW-0472">Membrane</keyword>
<keyword evidence="2" id="KW-1003">Cell membrane</keyword>
<gene>
    <name evidence="8" type="primary">phnC</name>
    <name evidence="8" type="ORF">GCM10023144_41580</name>
</gene>
<dbReference type="InterPro" id="IPR050086">
    <property type="entry name" value="MetN_ABC_transporter-like"/>
</dbReference>
<evidence type="ECO:0000256" key="4">
    <source>
        <dbReference type="ARBA" id="ARBA00022840"/>
    </source>
</evidence>
<dbReference type="SMART" id="SM00382">
    <property type="entry name" value="AAA"/>
    <property type="match status" value="1"/>
</dbReference>